<dbReference type="RefSeq" id="WP_221431289.1">
    <property type="nucleotide sequence ID" value="NZ_CP081294.1"/>
</dbReference>
<reference evidence="2 3" key="1">
    <citation type="submission" date="2021-08" db="EMBL/GenBank/DDBJ databases">
        <title>Comparative Genomics Analysis of the Genus Qipengyuania Reveals Extensive Genetic Diversity and Metabolic Versatility, Including the Description of Fifteen Novel Species.</title>
        <authorList>
            <person name="Liu Y."/>
        </authorList>
    </citation>
    <scope>NUCLEOTIDE SEQUENCE [LARGE SCALE GENOMIC DNA]</scope>
    <source>
        <strain evidence="2 3">1NDH1</strain>
    </source>
</reference>
<proteinExistence type="predicted"/>
<accession>A0ABX9A2Q1</accession>
<evidence type="ECO:0000256" key="1">
    <source>
        <dbReference type="SAM" id="Phobius"/>
    </source>
</evidence>
<keyword evidence="1" id="KW-1133">Transmembrane helix</keyword>
<feature type="transmembrane region" description="Helical" evidence="1">
    <location>
        <begin position="101"/>
        <end position="120"/>
    </location>
</feature>
<organism evidence="2 3">
    <name type="scientific">Qipengyuania gelatinilytica</name>
    <dbReference type="NCBI Taxonomy" id="2867231"/>
    <lineage>
        <taxon>Bacteria</taxon>
        <taxon>Pseudomonadati</taxon>
        <taxon>Pseudomonadota</taxon>
        <taxon>Alphaproteobacteria</taxon>
        <taxon>Sphingomonadales</taxon>
        <taxon>Erythrobacteraceae</taxon>
        <taxon>Qipengyuania</taxon>
    </lineage>
</organism>
<gene>
    <name evidence="2" type="ORF">K3136_02140</name>
</gene>
<feature type="transmembrane region" description="Helical" evidence="1">
    <location>
        <begin position="330"/>
        <end position="350"/>
    </location>
</feature>
<feature type="transmembrane region" description="Helical" evidence="1">
    <location>
        <begin position="169"/>
        <end position="197"/>
    </location>
</feature>
<feature type="transmembrane region" description="Helical" evidence="1">
    <location>
        <begin position="44"/>
        <end position="64"/>
    </location>
</feature>
<sequence>MRIPKSAPFALVMALPRTAPSYAGYVATPIFMINWLAKRSYTRMIFLLGFLAVGAVVNIAMGLSFSFTSWALELALFLPFMAAVLGFVPSRHFNGRSFIKILNVLVLITSLISLTQHGFPFRLPYIHFLPDFYNGGYGNGGAKIVTVIGFFGVAEALSRKRALNVRDNATLIISGLNFLMPNFILGIVAGAAALVIFVRKNRAVMFAGAAVAMVVVPYLQYRAEVKNDAFQEYYGANPKLYAFVAVGKLYLDEPHTALVGAGAGQFSSQPAIWTSPINRYVSTHNLPKLPGMFSADVHEQHVAPMLVRFKNNKYAIESSANKPYSGISQLFAELGIPLTVLLLYSAYLLFWRSGQGDFGRAAFLFLIAINLLDPQIDSPWFGVMMFATLQAIMADRRVRAARVDEANRESGVFLPGPQAARPARA</sequence>
<keyword evidence="3" id="KW-1185">Reference proteome</keyword>
<keyword evidence="1" id="KW-0472">Membrane</keyword>
<feature type="transmembrane region" description="Helical" evidence="1">
    <location>
        <begin position="70"/>
        <end position="89"/>
    </location>
</feature>
<feature type="transmembrane region" description="Helical" evidence="1">
    <location>
        <begin position="362"/>
        <end position="389"/>
    </location>
</feature>
<feature type="transmembrane region" description="Helical" evidence="1">
    <location>
        <begin position="203"/>
        <end position="221"/>
    </location>
</feature>
<name>A0ABX9A2Q1_9SPHN</name>
<evidence type="ECO:0000313" key="2">
    <source>
        <dbReference type="EMBL" id="QZD95550.1"/>
    </source>
</evidence>
<keyword evidence="1" id="KW-0812">Transmembrane</keyword>
<dbReference type="Proteomes" id="UP000824321">
    <property type="component" value="Chromosome"/>
</dbReference>
<feature type="transmembrane region" description="Helical" evidence="1">
    <location>
        <begin position="20"/>
        <end position="37"/>
    </location>
</feature>
<dbReference type="EMBL" id="CP081294">
    <property type="protein sequence ID" value="QZD95550.1"/>
    <property type="molecule type" value="Genomic_DNA"/>
</dbReference>
<evidence type="ECO:0008006" key="4">
    <source>
        <dbReference type="Google" id="ProtNLM"/>
    </source>
</evidence>
<evidence type="ECO:0000313" key="3">
    <source>
        <dbReference type="Proteomes" id="UP000824321"/>
    </source>
</evidence>
<feature type="transmembrane region" description="Helical" evidence="1">
    <location>
        <begin position="140"/>
        <end position="157"/>
    </location>
</feature>
<protein>
    <recommendedName>
        <fullName evidence="4">O-antigen ligase domain-containing protein</fullName>
    </recommendedName>
</protein>